<reference evidence="1" key="1">
    <citation type="submission" date="2019-12" db="EMBL/GenBank/DDBJ databases">
        <title>Genome sequencing and annotation of Brassica cretica.</title>
        <authorList>
            <person name="Studholme D.J."/>
            <person name="Sarris P."/>
        </authorList>
    </citation>
    <scope>NUCLEOTIDE SEQUENCE</scope>
    <source>
        <strain evidence="1">PFS-109/04</strain>
        <tissue evidence="1">Leaf</tissue>
    </source>
</reference>
<gene>
    <name evidence="1" type="ORF">F2Q69_00014755</name>
</gene>
<accession>A0A8S9QVC3</accession>
<evidence type="ECO:0000313" key="1">
    <source>
        <dbReference type="EMBL" id="KAF3556864.1"/>
    </source>
</evidence>
<evidence type="ECO:0000313" key="2">
    <source>
        <dbReference type="Proteomes" id="UP000712600"/>
    </source>
</evidence>
<name>A0A8S9QVC3_BRACR</name>
<sequence>MFGVDSDETVLTVTAFDGAAFDGDGAAFDGDGVVLVGWRSTVTVRRLTVMVWF</sequence>
<dbReference type="AlphaFoldDB" id="A0A8S9QVC3"/>
<organism evidence="1 2">
    <name type="scientific">Brassica cretica</name>
    <name type="common">Mustard</name>
    <dbReference type="NCBI Taxonomy" id="69181"/>
    <lineage>
        <taxon>Eukaryota</taxon>
        <taxon>Viridiplantae</taxon>
        <taxon>Streptophyta</taxon>
        <taxon>Embryophyta</taxon>
        <taxon>Tracheophyta</taxon>
        <taxon>Spermatophyta</taxon>
        <taxon>Magnoliopsida</taxon>
        <taxon>eudicotyledons</taxon>
        <taxon>Gunneridae</taxon>
        <taxon>Pentapetalae</taxon>
        <taxon>rosids</taxon>
        <taxon>malvids</taxon>
        <taxon>Brassicales</taxon>
        <taxon>Brassicaceae</taxon>
        <taxon>Brassiceae</taxon>
        <taxon>Brassica</taxon>
    </lineage>
</organism>
<dbReference type="Proteomes" id="UP000712600">
    <property type="component" value="Unassembled WGS sequence"/>
</dbReference>
<proteinExistence type="predicted"/>
<protein>
    <submittedName>
        <fullName evidence="1">Uncharacterized protein</fullName>
    </submittedName>
</protein>
<comment type="caution">
    <text evidence="1">The sequence shown here is derived from an EMBL/GenBank/DDBJ whole genome shotgun (WGS) entry which is preliminary data.</text>
</comment>
<dbReference type="EMBL" id="QGKX02000996">
    <property type="protein sequence ID" value="KAF3556864.1"/>
    <property type="molecule type" value="Genomic_DNA"/>
</dbReference>